<evidence type="ECO:0000256" key="3">
    <source>
        <dbReference type="ARBA" id="ARBA00022692"/>
    </source>
</evidence>
<dbReference type="STRING" id="74873.A0A084VP88"/>
<feature type="compositionally biased region" description="Polar residues" evidence="9">
    <location>
        <begin position="1"/>
        <end position="13"/>
    </location>
</feature>
<dbReference type="PANTHER" id="PTHR47535:SF1">
    <property type="entry name" value="NESPRIN-1"/>
    <property type="match status" value="1"/>
</dbReference>
<dbReference type="EMBL" id="KE524999">
    <property type="protein sequence ID" value="KFB39782.1"/>
    <property type="molecule type" value="Genomic_DNA"/>
</dbReference>
<keyword evidence="4" id="KW-0677">Repeat</keyword>
<keyword evidence="5 10" id="KW-1133">Transmembrane helix</keyword>
<evidence type="ECO:0000256" key="9">
    <source>
        <dbReference type="SAM" id="MobiDB-lite"/>
    </source>
</evidence>
<reference evidence="12 14" key="1">
    <citation type="journal article" date="2014" name="BMC Genomics">
        <title>Genome sequence of Anopheles sinensis provides insight into genetics basis of mosquito competence for malaria parasites.</title>
        <authorList>
            <person name="Zhou D."/>
            <person name="Zhang D."/>
            <person name="Ding G."/>
            <person name="Shi L."/>
            <person name="Hou Q."/>
            <person name="Ye Y."/>
            <person name="Xu Y."/>
            <person name="Zhou H."/>
            <person name="Xiong C."/>
            <person name="Li S."/>
            <person name="Yu J."/>
            <person name="Hong S."/>
            <person name="Yu X."/>
            <person name="Zou P."/>
            <person name="Chen C."/>
            <person name="Chang X."/>
            <person name="Wang W."/>
            <person name="Lv Y."/>
            <person name="Sun Y."/>
            <person name="Ma L."/>
            <person name="Shen B."/>
            <person name="Zhu C."/>
        </authorList>
    </citation>
    <scope>NUCLEOTIDE SEQUENCE [LARGE SCALE GENOMIC DNA]</scope>
</reference>
<dbReference type="Proteomes" id="UP000030765">
    <property type="component" value="Unassembled WGS sequence"/>
</dbReference>
<feature type="region of interest" description="Disordered" evidence="9">
    <location>
        <begin position="1"/>
        <end position="33"/>
    </location>
</feature>
<dbReference type="PROSITE" id="PS51049">
    <property type="entry name" value="KASH"/>
    <property type="match status" value="1"/>
</dbReference>
<feature type="domain" description="KASH" evidence="11">
    <location>
        <begin position="49"/>
        <end position="107"/>
    </location>
</feature>
<keyword evidence="6 8" id="KW-0472">Membrane</keyword>
<dbReference type="GO" id="GO:0005640">
    <property type="term" value="C:nuclear outer membrane"/>
    <property type="evidence" value="ECO:0007669"/>
    <property type="project" value="TreeGrafter"/>
</dbReference>
<dbReference type="GO" id="GO:0034993">
    <property type="term" value="C:meiotic nuclear membrane microtubule tethering complex"/>
    <property type="evidence" value="ECO:0007669"/>
    <property type="project" value="TreeGrafter"/>
</dbReference>
<proteinExistence type="inferred from homology"/>
<dbReference type="EMBL" id="ATLV01014985">
    <property type="status" value="NOT_ANNOTATED_CDS"/>
    <property type="molecule type" value="Genomic_DNA"/>
</dbReference>
<dbReference type="SMART" id="SM01249">
    <property type="entry name" value="KASH"/>
    <property type="match status" value="1"/>
</dbReference>
<evidence type="ECO:0000256" key="8">
    <source>
        <dbReference type="PROSITE-ProRule" id="PRU00385"/>
    </source>
</evidence>
<evidence type="ECO:0000256" key="7">
    <source>
        <dbReference type="ARBA" id="ARBA00023242"/>
    </source>
</evidence>
<feature type="topological domain" description="Cytoplasmic" evidence="8">
    <location>
        <begin position="1"/>
        <end position="57"/>
    </location>
</feature>
<organism evidence="12">
    <name type="scientific">Anopheles sinensis</name>
    <name type="common">Mosquito</name>
    <dbReference type="NCBI Taxonomy" id="74873"/>
    <lineage>
        <taxon>Eukaryota</taxon>
        <taxon>Metazoa</taxon>
        <taxon>Ecdysozoa</taxon>
        <taxon>Arthropoda</taxon>
        <taxon>Hexapoda</taxon>
        <taxon>Insecta</taxon>
        <taxon>Pterygota</taxon>
        <taxon>Neoptera</taxon>
        <taxon>Endopterygota</taxon>
        <taxon>Diptera</taxon>
        <taxon>Nematocera</taxon>
        <taxon>Culicoidea</taxon>
        <taxon>Culicidae</taxon>
        <taxon>Anophelinae</taxon>
        <taxon>Anopheles</taxon>
    </lineage>
</organism>
<accession>A0A084VP88</accession>
<evidence type="ECO:0000313" key="14">
    <source>
        <dbReference type="Proteomes" id="UP000030765"/>
    </source>
</evidence>
<protein>
    <submittedName>
        <fullName evidence="13">KASH domain-containing protein</fullName>
    </submittedName>
</protein>
<feature type="compositionally biased region" description="Polar residues" evidence="9">
    <location>
        <begin position="20"/>
        <end position="32"/>
    </location>
</feature>
<dbReference type="Pfam" id="PF10541">
    <property type="entry name" value="KASH"/>
    <property type="match status" value="1"/>
</dbReference>
<feature type="topological domain" description="Perinuclear space" evidence="8">
    <location>
        <begin position="79"/>
        <end position="107"/>
    </location>
</feature>
<dbReference type="EnsemblMetazoa" id="ASIC007147-RA">
    <property type="protein sequence ID" value="ASIC007147-PA"/>
    <property type="gene ID" value="ASIC007147"/>
</dbReference>
<evidence type="ECO:0000256" key="2">
    <source>
        <dbReference type="ARBA" id="ARBA00008619"/>
    </source>
</evidence>
<sequence>MGQQQDGISSTRNHPPLSTAHDSSTNIIGSSETEADDDVINTTILTRSYRFLGRVIRASLPIQAMLLLLLGVVTLMPHGEEYSCTLANNFARSLEPMLRYPNGPPPI</sequence>
<evidence type="ECO:0000313" key="13">
    <source>
        <dbReference type="EnsemblMetazoa" id="ASIC007147-PA"/>
    </source>
</evidence>
<dbReference type="PANTHER" id="PTHR47535">
    <property type="entry name" value="MUSCLE-SPECIFIC PROTEIN 300 KDA, ISOFORM G"/>
    <property type="match status" value="1"/>
</dbReference>
<evidence type="ECO:0000259" key="11">
    <source>
        <dbReference type="PROSITE" id="PS51049"/>
    </source>
</evidence>
<evidence type="ECO:0000256" key="4">
    <source>
        <dbReference type="ARBA" id="ARBA00022737"/>
    </source>
</evidence>
<comment type="subcellular location">
    <subcellularLocation>
        <location evidence="1">Nucleus membrane</location>
    </subcellularLocation>
</comment>
<evidence type="ECO:0000256" key="6">
    <source>
        <dbReference type="ARBA" id="ARBA00023136"/>
    </source>
</evidence>
<evidence type="ECO:0000313" key="12">
    <source>
        <dbReference type="EMBL" id="KFB39782.1"/>
    </source>
</evidence>
<keyword evidence="7" id="KW-0539">Nucleus</keyword>
<keyword evidence="3 8" id="KW-0812">Transmembrane</keyword>
<evidence type="ECO:0000256" key="1">
    <source>
        <dbReference type="ARBA" id="ARBA00004126"/>
    </source>
</evidence>
<dbReference type="GO" id="GO:0007097">
    <property type="term" value="P:nuclear migration"/>
    <property type="evidence" value="ECO:0007669"/>
    <property type="project" value="TreeGrafter"/>
</dbReference>
<name>A0A084VP88_ANOSI</name>
<dbReference type="OrthoDB" id="6538186at2759"/>
<dbReference type="InterPro" id="IPR052403">
    <property type="entry name" value="LINC-complex_assoc"/>
</dbReference>
<keyword evidence="14" id="KW-1185">Reference proteome</keyword>
<evidence type="ECO:0000256" key="10">
    <source>
        <dbReference type="SAM" id="Phobius"/>
    </source>
</evidence>
<reference evidence="13" key="2">
    <citation type="submission" date="2020-05" db="UniProtKB">
        <authorList>
            <consortium name="EnsemblMetazoa"/>
        </authorList>
    </citation>
    <scope>IDENTIFICATION</scope>
</reference>
<gene>
    <name evidence="12" type="ORF">ZHAS_00007147</name>
</gene>
<dbReference type="GO" id="GO:0051015">
    <property type="term" value="F:actin filament binding"/>
    <property type="evidence" value="ECO:0007669"/>
    <property type="project" value="TreeGrafter"/>
</dbReference>
<dbReference type="GO" id="GO:0005737">
    <property type="term" value="C:cytoplasm"/>
    <property type="evidence" value="ECO:0007669"/>
    <property type="project" value="TreeGrafter"/>
</dbReference>
<dbReference type="InterPro" id="IPR012315">
    <property type="entry name" value="KASH"/>
</dbReference>
<feature type="transmembrane region" description="Helical" evidence="10">
    <location>
        <begin position="55"/>
        <end position="76"/>
    </location>
</feature>
<comment type="similarity">
    <text evidence="2">Belongs to the nesprin family.</text>
</comment>
<dbReference type="VEuPathDB" id="VectorBase:ASIC007147"/>
<evidence type="ECO:0000256" key="5">
    <source>
        <dbReference type="ARBA" id="ARBA00022989"/>
    </source>
</evidence>
<dbReference type="AlphaFoldDB" id="A0A084VP88"/>